<accession>A0A8E0VJ36</accession>
<sequence length="357" mass="38410">MDPSNSLQLRVEFAHTNTRLSQDLSGFGKKGSYLQSVAISCDYPSQLPLFPTVFNTVADGCIQKSSNMPVFLVPTQTTSFFPFTMIPPPPALGPPPQSSLPPPLHNYTKQLGTETNPWSAFSPLVDRQNPSTMTTESTSVSVPLVSSEAKNSVSGYTQDFSSNPCSPDCDIDPLCSWNKTSAVQRKPEGAGGTDLSDCCAHPVTTTVNSNSPGLRLLPWSVLQSTGGNWFVPRALPTSLPEINKLASNGFPLFMMTSISGPISDGCRGLISEIPNEFDVFGQRVITGQQLLQAGEELPKLNGSLSSSFNLNSYFLDPDRDPLTGFISDILINSKPLSELNAESYAVGFPNISSFVQT</sequence>
<dbReference type="EMBL" id="LUCM01008319">
    <property type="protein sequence ID" value="KAA0188617.1"/>
    <property type="molecule type" value="Genomic_DNA"/>
</dbReference>
<evidence type="ECO:0000313" key="2">
    <source>
        <dbReference type="Proteomes" id="UP000728185"/>
    </source>
</evidence>
<dbReference type="Proteomes" id="UP000728185">
    <property type="component" value="Unassembled WGS sequence"/>
</dbReference>
<dbReference type="OrthoDB" id="10485026at2759"/>
<evidence type="ECO:0000313" key="1">
    <source>
        <dbReference type="EMBL" id="KAA0188617.1"/>
    </source>
</evidence>
<name>A0A8E0VJ36_9TREM</name>
<comment type="caution">
    <text evidence="1">The sequence shown here is derived from an EMBL/GenBank/DDBJ whole genome shotgun (WGS) entry which is preliminary data.</text>
</comment>
<dbReference type="AlphaFoldDB" id="A0A8E0VJ36"/>
<reference evidence="1" key="1">
    <citation type="submission" date="2019-05" db="EMBL/GenBank/DDBJ databases">
        <title>Annotation for the trematode Fasciolopsis buski.</title>
        <authorList>
            <person name="Choi Y.-J."/>
        </authorList>
    </citation>
    <scope>NUCLEOTIDE SEQUENCE</scope>
    <source>
        <strain evidence="1">HT</strain>
        <tissue evidence="1">Whole worm</tissue>
    </source>
</reference>
<proteinExistence type="predicted"/>
<organism evidence="1 2">
    <name type="scientific">Fasciolopsis buskii</name>
    <dbReference type="NCBI Taxonomy" id="27845"/>
    <lineage>
        <taxon>Eukaryota</taxon>
        <taxon>Metazoa</taxon>
        <taxon>Spiralia</taxon>
        <taxon>Lophotrochozoa</taxon>
        <taxon>Platyhelminthes</taxon>
        <taxon>Trematoda</taxon>
        <taxon>Digenea</taxon>
        <taxon>Plagiorchiida</taxon>
        <taxon>Echinostomata</taxon>
        <taxon>Echinostomatoidea</taxon>
        <taxon>Fasciolidae</taxon>
        <taxon>Fasciolopsis</taxon>
    </lineage>
</organism>
<gene>
    <name evidence="1" type="ORF">FBUS_00099</name>
</gene>
<protein>
    <submittedName>
        <fullName evidence="1">Uncharacterized protein</fullName>
    </submittedName>
</protein>
<keyword evidence="2" id="KW-1185">Reference proteome</keyword>